<dbReference type="PANTHER" id="PTHR38409">
    <property type="entry name" value="MDM10-COMPLEMENTING PROTEIN 1"/>
    <property type="match status" value="1"/>
</dbReference>
<keyword evidence="2" id="KW-0472">Membrane</keyword>
<dbReference type="InParanoid" id="A0A0C3MXH3"/>
<evidence type="ECO:0000256" key="1">
    <source>
        <dbReference type="SAM" id="MobiDB-lite"/>
    </source>
</evidence>
<proteinExistence type="predicted"/>
<keyword evidence="2" id="KW-1133">Transmembrane helix</keyword>
<feature type="transmembrane region" description="Helical" evidence="2">
    <location>
        <begin position="172"/>
        <end position="192"/>
    </location>
</feature>
<keyword evidence="4" id="KW-1185">Reference proteome</keyword>
<feature type="transmembrane region" description="Helical" evidence="2">
    <location>
        <begin position="294"/>
        <end position="312"/>
    </location>
</feature>
<organism evidence="3 4">
    <name type="scientific">Pisolithus tinctorius Marx 270</name>
    <dbReference type="NCBI Taxonomy" id="870435"/>
    <lineage>
        <taxon>Eukaryota</taxon>
        <taxon>Fungi</taxon>
        <taxon>Dikarya</taxon>
        <taxon>Basidiomycota</taxon>
        <taxon>Agaricomycotina</taxon>
        <taxon>Agaricomycetes</taxon>
        <taxon>Agaricomycetidae</taxon>
        <taxon>Boletales</taxon>
        <taxon>Sclerodermatineae</taxon>
        <taxon>Pisolithaceae</taxon>
        <taxon>Pisolithus</taxon>
    </lineage>
</organism>
<accession>A0A0C3MXH3</accession>
<reference evidence="3 4" key="1">
    <citation type="submission" date="2014-04" db="EMBL/GenBank/DDBJ databases">
        <authorList>
            <consortium name="DOE Joint Genome Institute"/>
            <person name="Kuo A."/>
            <person name="Kohler A."/>
            <person name="Costa M.D."/>
            <person name="Nagy L.G."/>
            <person name="Floudas D."/>
            <person name="Copeland A."/>
            <person name="Barry K.W."/>
            <person name="Cichocki N."/>
            <person name="Veneault-Fourrey C."/>
            <person name="LaButti K."/>
            <person name="Lindquist E.A."/>
            <person name="Lipzen A."/>
            <person name="Lundell T."/>
            <person name="Morin E."/>
            <person name="Murat C."/>
            <person name="Sun H."/>
            <person name="Tunlid A."/>
            <person name="Henrissat B."/>
            <person name="Grigoriev I.V."/>
            <person name="Hibbett D.S."/>
            <person name="Martin F."/>
            <person name="Nordberg H.P."/>
            <person name="Cantor M.N."/>
            <person name="Hua S.X."/>
        </authorList>
    </citation>
    <scope>NUCLEOTIDE SEQUENCE [LARGE SCALE GENOMIC DNA]</scope>
    <source>
        <strain evidence="3 4">Marx 270</strain>
    </source>
</reference>
<feature type="transmembrane region" description="Helical" evidence="2">
    <location>
        <begin position="239"/>
        <end position="264"/>
    </location>
</feature>
<dbReference type="EMBL" id="KN832152">
    <property type="protein sequence ID" value="KIN93604.1"/>
    <property type="molecule type" value="Genomic_DNA"/>
</dbReference>
<dbReference type="InterPro" id="IPR039960">
    <property type="entry name" value="MCP1"/>
</dbReference>
<dbReference type="AlphaFoldDB" id="A0A0C3MXH3"/>
<dbReference type="HOGENOM" id="CLU_086446_0_0_1"/>
<name>A0A0C3MXH3_PISTI</name>
<dbReference type="PANTHER" id="PTHR38409:SF1">
    <property type="entry name" value="MITOCHONDRIAL ADAPTER PROTEIN MCP1"/>
    <property type="match status" value="1"/>
</dbReference>
<evidence type="ECO:0000313" key="3">
    <source>
        <dbReference type="EMBL" id="KIN93604.1"/>
    </source>
</evidence>
<reference evidence="4" key="2">
    <citation type="submission" date="2015-01" db="EMBL/GenBank/DDBJ databases">
        <title>Evolutionary Origins and Diversification of the Mycorrhizal Mutualists.</title>
        <authorList>
            <consortium name="DOE Joint Genome Institute"/>
            <consortium name="Mycorrhizal Genomics Consortium"/>
            <person name="Kohler A."/>
            <person name="Kuo A."/>
            <person name="Nagy L.G."/>
            <person name="Floudas D."/>
            <person name="Copeland A."/>
            <person name="Barry K.W."/>
            <person name="Cichocki N."/>
            <person name="Veneault-Fourrey C."/>
            <person name="LaButti K."/>
            <person name="Lindquist E.A."/>
            <person name="Lipzen A."/>
            <person name="Lundell T."/>
            <person name="Morin E."/>
            <person name="Murat C."/>
            <person name="Riley R."/>
            <person name="Ohm R."/>
            <person name="Sun H."/>
            <person name="Tunlid A."/>
            <person name="Henrissat B."/>
            <person name="Grigoriev I.V."/>
            <person name="Hibbett D.S."/>
            <person name="Martin F."/>
        </authorList>
    </citation>
    <scope>NUCLEOTIDE SEQUENCE [LARGE SCALE GENOMIC DNA]</scope>
    <source>
        <strain evidence="4">Marx 270</strain>
    </source>
</reference>
<evidence type="ECO:0008006" key="5">
    <source>
        <dbReference type="Google" id="ProtNLM"/>
    </source>
</evidence>
<gene>
    <name evidence="3" type="ORF">M404DRAFT_487987</name>
</gene>
<protein>
    <recommendedName>
        <fullName evidence="5">Mitochondrial adapter protein MCP1 transmembrane domain-containing protein</fullName>
    </recommendedName>
</protein>
<feature type="region of interest" description="Disordered" evidence="1">
    <location>
        <begin position="29"/>
        <end position="49"/>
    </location>
</feature>
<keyword evidence="2" id="KW-0812">Transmembrane</keyword>
<feature type="region of interest" description="Disordered" evidence="1">
    <location>
        <begin position="137"/>
        <end position="166"/>
    </location>
</feature>
<dbReference type="Proteomes" id="UP000054217">
    <property type="component" value="Unassembled WGS sequence"/>
</dbReference>
<dbReference type="OrthoDB" id="10259513at2759"/>
<evidence type="ECO:0000256" key="2">
    <source>
        <dbReference type="SAM" id="Phobius"/>
    </source>
</evidence>
<sequence>MRMCCDLQHQVVVLYYCGYRNKVAVESEAMDPKNSGTTEELLPPTSNNGKPVATASSILTMLVHGSAPFLSTFLLVHLSAPIAANIGGSGLASSVMLLGREYYQTMFGERYLLFLPFAVHVTSSIAKRVILTFASDSSSTFPSSRQSISDLDSPAQSEKPFAPKPRPRIRKLTSLLSISAYTALFLFVPIHVATHRLLPAEADILAWPSTDVDLDPLGSSELDYEFVKTAIKTWPWRSWILYTGIVGCVLVHAAQGASVIYARYIRGRVGLRSRPSPRRSSGNALGLARGNRRAAALAGVAAFPVLTGLWVLSREPTLALSSVIQRYQITLMGSWVYRL</sequence>
<evidence type="ECO:0000313" key="4">
    <source>
        <dbReference type="Proteomes" id="UP000054217"/>
    </source>
</evidence>
<feature type="compositionally biased region" description="Low complexity" evidence="1">
    <location>
        <begin position="137"/>
        <end position="149"/>
    </location>
</feature>
<feature type="compositionally biased region" description="Polar residues" evidence="1">
    <location>
        <begin position="34"/>
        <end position="49"/>
    </location>
</feature>
<dbReference type="GO" id="GO:0055088">
    <property type="term" value="P:lipid homeostasis"/>
    <property type="evidence" value="ECO:0007669"/>
    <property type="project" value="InterPro"/>
</dbReference>